<organism evidence="1 2">
    <name type="scientific">Seiridium unicorne</name>
    <dbReference type="NCBI Taxonomy" id="138068"/>
    <lineage>
        <taxon>Eukaryota</taxon>
        <taxon>Fungi</taxon>
        <taxon>Dikarya</taxon>
        <taxon>Ascomycota</taxon>
        <taxon>Pezizomycotina</taxon>
        <taxon>Sordariomycetes</taxon>
        <taxon>Xylariomycetidae</taxon>
        <taxon>Amphisphaeriales</taxon>
        <taxon>Sporocadaceae</taxon>
        <taxon>Seiridium</taxon>
    </lineage>
</organism>
<sequence length="130" mass="14469">MACGSLATTPFYSPHLSPRPTVLPYFEIRPTKDPISTCTTIEEPVVETASHADVFILRKQKSTHGRTLGVPAAEWCSSGSSRRRVDVEFWRDFRVCPKCKKEIFAKDGIETLPTCAEDVGGRRLSQAIDI</sequence>
<dbReference type="Proteomes" id="UP001408356">
    <property type="component" value="Unassembled WGS sequence"/>
</dbReference>
<reference evidence="1 2" key="1">
    <citation type="journal article" date="2024" name="J. Plant Pathol.">
        <title>Sequence and assembly of the genome of Seiridium unicorne, isolate CBS 538.82, causal agent of cypress canker disease.</title>
        <authorList>
            <person name="Scali E."/>
            <person name="Rocca G.D."/>
            <person name="Danti R."/>
            <person name="Garbelotto M."/>
            <person name="Barberini S."/>
            <person name="Baroncelli R."/>
            <person name="Emiliani G."/>
        </authorList>
    </citation>
    <scope>NUCLEOTIDE SEQUENCE [LARGE SCALE GENOMIC DNA]</scope>
    <source>
        <strain evidence="1 2">BM-138-508</strain>
    </source>
</reference>
<proteinExistence type="predicted"/>
<comment type="caution">
    <text evidence="1">The sequence shown here is derived from an EMBL/GenBank/DDBJ whole genome shotgun (WGS) entry which is preliminary data.</text>
</comment>
<name>A0ABR2UWY1_9PEZI</name>
<dbReference type="EMBL" id="JARVKF010000330">
    <property type="protein sequence ID" value="KAK9419064.1"/>
    <property type="molecule type" value="Genomic_DNA"/>
</dbReference>
<evidence type="ECO:0000313" key="2">
    <source>
        <dbReference type="Proteomes" id="UP001408356"/>
    </source>
</evidence>
<keyword evidence="2" id="KW-1185">Reference proteome</keyword>
<gene>
    <name evidence="1" type="ORF">SUNI508_01041</name>
</gene>
<accession>A0ABR2UWY1</accession>
<evidence type="ECO:0000313" key="1">
    <source>
        <dbReference type="EMBL" id="KAK9419064.1"/>
    </source>
</evidence>
<protein>
    <submittedName>
        <fullName evidence="1">Uncharacterized protein</fullName>
    </submittedName>
</protein>